<dbReference type="STRING" id="311410.LA5095_06321"/>
<feature type="compositionally biased region" description="Basic and acidic residues" evidence="1">
    <location>
        <begin position="105"/>
        <end position="115"/>
    </location>
</feature>
<dbReference type="InterPro" id="IPR024463">
    <property type="entry name" value="Transposase_TnpC_homeodom"/>
</dbReference>
<proteinExistence type="predicted"/>
<feature type="domain" description="Transposase IS66 central" evidence="2">
    <location>
        <begin position="190"/>
        <end position="488"/>
    </location>
</feature>
<feature type="domain" description="Transposase TnpC homeodomain" evidence="4">
    <location>
        <begin position="49"/>
        <end position="125"/>
    </location>
</feature>
<evidence type="ECO:0000313" key="6">
    <source>
        <dbReference type="EMBL" id="CTQ79552.1"/>
    </source>
</evidence>
<feature type="domain" description="Transposase IS66 C-terminal" evidence="5">
    <location>
        <begin position="495"/>
        <end position="532"/>
    </location>
</feature>
<dbReference type="InterPro" id="IPR004291">
    <property type="entry name" value="Transposase_IS66_central"/>
</dbReference>
<reference evidence="7" key="1">
    <citation type="submission" date="2015-07" db="EMBL/GenBank/DDBJ databases">
        <authorList>
            <person name="Rodrigo-Torres Lidia"/>
            <person name="Arahal R.David."/>
        </authorList>
    </citation>
    <scope>NUCLEOTIDE SEQUENCE [LARGE SCALE GENOMIC DNA]</scope>
    <source>
        <strain evidence="7">CECT 5096</strain>
    </source>
</reference>
<accession>A0A0M7AYP0</accession>
<dbReference type="RefSeq" id="WP_055391950.1">
    <property type="nucleotide sequence ID" value="NZ_CXWA01000021.1"/>
</dbReference>
<dbReference type="EMBL" id="CXWC01000020">
    <property type="protein sequence ID" value="CTQ79552.1"/>
    <property type="molecule type" value="Genomic_DNA"/>
</dbReference>
<dbReference type="Pfam" id="PF13005">
    <property type="entry name" value="zf-IS66"/>
    <property type="match status" value="1"/>
</dbReference>
<feature type="region of interest" description="Disordered" evidence="1">
    <location>
        <begin position="91"/>
        <end position="115"/>
    </location>
</feature>
<gene>
    <name evidence="6" type="ORF">LA5096_06253</name>
</gene>
<dbReference type="OrthoDB" id="9800877at2"/>
<dbReference type="InterPro" id="IPR052344">
    <property type="entry name" value="Transposase-related"/>
</dbReference>
<evidence type="ECO:0000259" key="4">
    <source>
        <dbReference type="Pfam" id="PF13007"/>
    </source>
</evidence>
<evidence type="ECO:0000259" key="3">
    <source>
        <dbReference type="Pfam" id="PF13005"/>
    </source>
</evidence>
<dbReference type="GeneID" id="97673472"/>
<evidence type="ECO:0000259" key="5">
    <source>
        <dbReference type="Pfam" id="PF13817"/>
    </source>
</evidence>
<name>A0A0M7AYP0_9HYPH</name>
<organism evidence="6 7">
    <name type="scientific">Roseibium album</name>
    <dbReference type="NCBI Taxonomy" id="311410"/>
    <lineage>
        <taxon>Bacteria</taxon>
        <taxon>Pseudomonadati</taxon>
        <taxon>Pseudomonadota</taxon>
        <taxon>Alphaproteobacteria</taxon>
        <taxon>Hyphomicrobiales</taxon>
        <taxon>Stappiaceae</taxon>
        <taxon>Roseibium</taxon>
    </lineage>
</organism>
<sequence>MLDAAEHLPDDLASAHAMILAERTARREAEALADRAQAVNSHSEALIARLKLEIEKLKREIYGHRSERKARLLDQLELQLEELEADAAQDELAAGDSARSSTVKAFERKRPSKKPFPEHLTRERVIFATPESCPCCGSSKLAKLGEDFTETLEVIPRQWKVIQTVREKFTCRECEKITQPPAPFHMTPRGFAGPNLLAMILFEKFAQHQPLNRQSERYSREGIDLRLSTLADQVGACAVALKPVHSLIEAHVLGAERLHGDDTTVPILAKGKTDTGRIWTFVRDDRPFGGQSPPAALYYASSNRRQEHPERYLKSFTGILQADAYSGYNPLFQVDRDPGPLTQALCWSHARRKFFVLADIAANARRRKNAAPISPIALWAVTRIDALFDIEREINGLAAGERLERRCRDGAPLAEGLEEWLRTERGKLSRSSSVAEAIDYMLKRWDGFTTFLHDGRICLTNNAADWALRGFALGRKSWLFAGSDRGADRAAFMATLLNTAMLNDVDPQAWLADVLARIAETPVSRVEGLVPWNWEPRTPASAPGS</sequence>
<protein>
    <submittedName>
        <fullName evidence="6">Transposase</fullName>
    </submittedName>
</protein>
<evidence type="ECO:0000256" key="1">
    <source>
        <dbReference type="SAM" id="MobiDB-lite"/>
    </source>
</evidence>
<evidence type="ECO:0000313" key="7">
    <source>
        <dbReference type="Proteomes" id="UP000049983"/>
    </source>
</evidence>
<dbReference type="Pfam" id="PF13817">
    <property type="entry name" value="DDE_Tnp_IS66_C"/>
    <property type="match status" value="1"/>
</dbReference>
<dbReference type="AlphaFoldDB" id="A0A0M7AYP0"/>
<dbReference type="PANTHER" id="PTHR33678:SF1">
    <property type="entry name" value="BLL1576 PROTEIN"/>
    <property type="match status" value="1"/>
</dbReference>
<dbReference type="InterPro" id="IPR039552">
    <property type="entry name" value="IS66_C"/>
</dbReference>
<dbReference type="Proteomes" id="UP000049983">
    <property type="component" value="Unassembled WGS sequence"/>
</dbReference>
<dbReference type="PANTHER" id="PTHR33678">
    <property type="entry name" value="BLL1576 PROTEIN"/>
    <property type="match status" value="1"/>
</dbReference>
<dbReference type="NCBIfam" id="NF033517">
    <property type="entry name" value="transpos_IS66"/>
    <property type="match status" value="1"/>
</dbReference>
<dbReference type="Pfam" id="PF13007">
    <property type="entry name" value="LZ_Tnp_IS66"/>
    <property type="match status" value="1"/>
</dbReference>
<evidence type="ECO:0000259" key="2">
    <source>
        <dbReference type="Pfam" id="PF03050"/>
    </source>
</evidence>
<keyword evidence="7" id="KW-1185">Reference proteome</keyword>
<dbReference type="Pfam" id="PF03050">
    <property type="entry name" value="DDE_Tnp_IS66"/>
    <property type="match status" value="1"/>
</dbReference>
<feature type="domain" description="Transposase IS66 zinc-finger binding" evidence="3">
    <location>
        <begin position="130"/>
        <end position="175"/>
    </location>
</feature>
<dbReference type="InterPro" id="IPR024474">
    <property type="entry name" value="Znf_dom_IS66"/>
</dbReference>